<dbReference type="PANTHER" id="PTHR38699:SF1">
    <property type="entry name" value="MITOPHAGY RECEPTOR ATG43"/>
    <property type="match status" value="1"/>
</dbReference>
<gene>
    <name evidence="1" type="ORF">A0H81_12358</name>
</gene>
<dbReference type="PANTHER" id="PTHR38699">
    <property type="entry name" value="CHROMOSOME 1, WHOLE GENOME SHOTGUN SEQUENCE"/>
    <property type="match status" value="1"/>
</dbReference>
<dbReference type="OMA" id="HRSARMK"/>
<sequence>MDPPHHHPHRRIPAVPDLRFEYSYLRSIAPYVRVERQILQQTSFSEKGKGKAVETTEREAASEIVQVQWGPLLWITTRDQVISPLLQGTLWAIVSLFLRPWWIALGSDIRSWWARGASRNGSPEIEGHGVQWLRNWMSALLAGSVTGSSNALHVK</sequence>
<dbReference type="InterPro" id="IPR013898">
    <property type="entry name" value="Atg43"/>
</dbReference>
<accession>A0A1C7LUE3</accession>
<dbReference type="GO" id="GO:0140580">
    <property type="term" value="F:mitochondrion autophagosome adaptor activity"/>
    <property type="evidence" value="ECO:0007669"/>
    <property type="project" value="InterPro"/>
</dbReference>
<dbReference type="GO" id="GO:0000423">
    <property type="term" value="P:mitophagy"/>
    <property type="evidence" value="ECO:0007669"/>
    <property type="project" value="InterPro"/>
</dbReference>
<dbReference type="Pfam" id="PF08589">
    <property type="entry name" value="ATG43"/>
    <property type="match status" value="1"/>
</dbReference>
<dbReference type="EMBL" id="LUGG01000023">
    <property type="protein sequence ID" value="OBZ67667.1"/>
    <property type="molecule type" value="Genomic_DNA"/>
</dbReference>
<dbReference type="Proteomes" id="UP000092993">
    <property type="component" value="Unassembled WGS sequence"/>
</dbReference>
<name>A0A1C7LUE3_GRIFR</name>
<keyword evidence="2" id="KW-1185">Reference proteome</keyword>
<comment type="caution">
    <text evidence="1">The sequence shown here is derived from an EMBL/GenBank/DDBJ whole genome shotgun (WGS) entry which is preliminary data.</text>
</comment>
<evidence type="ECO:0000313" key="1">
    <source>
        <dbReference type="EMBL" id="OBZ67667.1"/>
    </source>
</evidence>
<reference evidence="1 2" key="1">
    <citation type="submission" date="2016-03" db="EMBL/GenBank/DDBJ databases">
        <title>Whole genome sequencing of Grifola frondosa 9006-11.</title>
        <authorList>
            <person name="Min B."/>
            <person name="Park H."/>
            <person name="Kim J.-G."/>
            <person name="Cho H."/>
            <person name="Oh Y.-L."/>
            <person name="Kong W.-S."/>
            <person name="Choi I.-G."/>
        </authorList>
    </citation>
    <scope>NUCLEOTIDE SEQUENCE [LARGE SCALE GENOMIC DNA]</scope>
    <source>
        <strain evidence="1 2">9006-11</strain>
    </source>
</reference>
<dbReference type="AlphaFoldDB" id="A0A1C7LUE3"/>
<organism evidence="1 2">
    <name type="scientific">Grifola frondosa</name>
    <name type="common">Maitake</name>
    <name type="synonym">Polyporus frondosus</name>
    <dbReference type="NCBI Taxonomy" id="5627"/>
    <lineage>
        <taxon>Eukaryota</taxon>
        <taxon>Fungi</taxon>
        <taxon>Dikarya</taxon>
        <taxon>Basidiomycota</taxon>
        <taxon>Agaricomycotina</taxon>
        <taxon>Agaricomycetes</taxon>
        <taxon>Polyporales</taxon>
        <taxon>Grifolaceae</taxon>
        <taxon>Grifola</taxon>
    </lineage>
</organism>
<proteinExistence type="predicted"/>
<dbReference type="STRING" id="5627.A0A1C7LUE3"/>
<dbReference type="OrthoDB" id="440160at2759"/>
<evidence type="ECO:0000313" key="2">
    <source>
        <dbReference type="Proteomes" id="UP000092993"/>
    </source>
</evidence>
<protein>
    <submittedName>
        <fullName evidence="1">Uncharacterized protein</fullName>
    </submittedName>
</protein>